<accession>A0AAF0YC84</accession>
<proteinExistence type="predicted"/>
<keyword evidence="2" id="KW-1185">Reference proteome</keyword>
<evidence type="ECO:0000313" key="2">
    <source>
        <dbReference type="Proteomes" id="UP000827549"/>
    </source>
</evidence>
<sequence>MTSTTLLQLAFGSERVDIKRPQEIPREVRTSTEVCNYLDGESTHHNRVAVLHAYVAHKDRTKLRPTPTYLDLKLIPLERTYPQYAAAFREVRRAHGLRESPVLYPEQEGEWLPAYEP</sequence>
<protein>
    <submittedName>
        <fullName evidence="1">Uncharacterized protein</fullName>
    </submittedName>
</protein>
<dbReference type="GeneID" id="87810760"/>
<dbReference type="Proteomes" id="UP000827549">
    <property type="component" value="Chromosome 5"/>
</dbReference>
<dbReference type="AlphaFoldDB" id="A0AAF0YC84"/>
<reference evidence="1" key="1">
    <citation type="submission" date="2023-10" db="EMBL/GenBank/DDBJ databases">
        <authorList>
            <person name="Noh H."/>
        </authorList>
    </citation>
    <scope>NUCLEOTIDE SEQUENCE</scope>
    <source>
        <strain evidence="1">DUCC4014</strain>
    </source>
</reference>
<name>A0AAF0YC84_9TREE</name>
<dbReference type="RefSeq" id="XP_062630091.1">
    <property type="nucleotide sequence ID" value="XM_062774107.1"/>
</dbReference>
<organism evidence="1 2">
    <name type="scientific">Vanrija pseudolonga</name>
    <dbReference type="NCBI Taxonomy" id="143232"/>
    <lineage>
        <taxon>Eukaryota</taxon>
        <taxon>Fungi</taxon>
        <taxon>Dikarya</taxon>
        <taxon>Basidiomycota</taxon>
        <taxon>Agaricomycotina</taxon>
        <taxon>Tremellomycetes</taxon>
        <taxon>Trichosporonales</taxon>
        <taxon>Trichosporonaceae</taxon>
        <taxon>Vanrija</taxon>
    </lineage>
</organism>
<evidence type="ECO:0000313" key="1">
    <source>
        <dbReference type="EMBL" id="WOO84065.1"/>
    </source>
</evidence>
<gene>
    <name evidence="1" type="ORF">LOC62_05G007588</name>
</gene>
<dbReference type="EMBL" id="CP086718">
    <property type="protein sequence ID" value="WOO84065.1"/>
    <property type="molecule type" value="Genomic_DNA"/>
</dbReference>